<proteinExistence type="predicted"/>
<keyword evidence="4 5" id="KW-0472">Membrane</keyword>
<keyword evidence="3 5" id="KW-1133">Transmembrane helix</keyword>
<feature type="transmembrane region" description="Helical" evidence="5">
    <location>
        <begin position="211"/>
        <end position="230"/>
    </location>
</feature>
<feature type="transmembrane region" description="Helical" evidence="5">
    <location>
        <begin position="250"/>
        <end position="272"/>
    </location>
</feature>
<reference evidence="7 8" key="1">
    <citation type="journal article" date="2019" name="Sci. Rep.">
        <title>Sulfobacillus thermotolerans: new insights into resistance and metabolic capacities of acidophilic chemolithotrophs.</title>
        <authorList>
            <person name="Panyushkina A.E."/>
            <person name="Babenko V.V."/>
            <person name="Nikitina A.S."/>
            <person name="Selezneva O.V."/>
            <person name="Tsaplina I.A."/>
            <person name="Letarova M.A."/>
            <person name="Kostryukova E.S."/>
            <person name="Letarov A.V."/>
        </authorList>
    </citation>
    <scope>NUCLEOTIDE SEQUENCE [LARGE SCALE GENOMIC DNA]</scope>
    <source>
        <strain evidence="7 8">Kr1</strain>
    </source>
</reference>
<feature type="transmembrane region" description="Helical" evidence="5">
    <location>
        <begin position="309"/>
        <end position="328"/>
    </location>
</feature>
<organism evidence="7 8">
    <name type="scientific">Sulfobacillus thermotolerans</name>
    <dbReference type="NCBI Taxonomy" id="338644"/>
    <lineage>
        <taxon>Bacteria</taxon>
        <taxon>Bacillati</taxon>
        <taxon>Bacillota</taxon>
        <taxon>Clostridia</taxon>
        <taxon>Eubacteriales</taxon>
        <taxon>Clostridiales Family XVII. Incertae Sedis</taxon>
        <taxon>Sulfobacillus</taxon>
    </lineage>
</organism>
<feature type="domain" description="Sodium/calcium exchanger membrane region" evidence="6">
    <location>
        <begin position="3"/>
        <end position="154"/>
    </location>
</feature>
<dbReference type="InterPro" id="IPR044880">
    <property type="entry name" value="NCX_ion-bd_dom_sf"/>
</dbReference>
<dbReference type="Gene3D" id="1.20.1420.30">
    <property type="entry name" value="NCX, central ion-binding region"/>
    <property type="match status" value="1"/>
</dbReference>
<evidence type="ECO:0000313" key="8">
    <source>
        <dbReference type="Proteomes" id="UP000325292"/>
    </source>
</evidence>
<sequence>MSLLLITLSGMVLIVLSADYFTNGIEWVGFRLHLDEGAVGSLLAALGTALPETLVPVIAILFGQGTSENSIGLGAILGAPFMLSTVGFLVIGAGLLWAGRQSLTVENGSHMTADLAFFLVAFGLAIVASLLPGPWHPYLAVGLLGLYAFHAVALVKGGGEAKGPASHPSQGLRLSTRPDPPLWLALLQVVLALLGLIIGAHFFVTALDGMTGIIHLSAFLLAVIVTPVATELPEVLNSVIWIRRHKDTLAVGNVTGAMAFQSSVVPALGIGLTPWHLDALELLTGIVTWLAALWIWLRSRQGPLMVSELIAAGLFYVLYIGMVIAMTAR</sequence>
<evidence type="ECO:0000259" key="6">
    <source>
        <dbReference type="Pfam" id="PF01699"/>
    </source>
</evidence>
<evidence type="ECO:0000313" key="7">
    <source>
        <dbReference type="EMBL" id="AUW94434.1"/>
    </source>
</evidence>
<feature type="transmembrane region" description="Helical" evidence="5">
    <location>
        <begin position="75"/>
        <end position="99"/>
    </location>
</feature>
<comment type="subcellular location">
    <subcellularLocation>
        <location evidence="1">Membrane</location>
        <topology evidence="1">Multi-pass membrane protein</topology>
    </subcellularLocation>
</comment>
<dbReference type="Proteomes" id="UP000325292">
    <property type="component" value="Chromosome"/>
</dbReference>
<protein>
    <submittedName>
        <fullName evidence="7">Sodium:proton exchanger</fullName>
    </submittedName>
</protein>
<evidence type="ECO:0000256" key="4">
    <source>
        <dbReference type="ARBA" id="ARBA00023136"/>
    </source>
</evidence>
<feature type="transmembrane region" description="Helical" evidence="5">
    <location>
        <begin position="279"/>
        <end position="297"/>
    </location>
</feature>
<dbReference type="InterPro" id="IPR004837">
    <property type="entry name" value="NaCa_Exmemb"/>
</dbReference>
<keyword evidence="2 5" id="KW-0812">Transmembrane</keyword>
<dbReference type="Pfam" id="PF01699">
    <property type="entry name" value="Na_Ca_ex"/>
    <property type="match status" value="2"/>
</dbReference>
<keyword evidence="8" id="KW-1185">Reference proteome</keyword>
<feature type="transmembrane region" description="Helical" evidence="5">
    <location>
        <begin position="138"/>
        <end position="155"/>
    </location>
</feature>
<dbReference type="EMBL" id="CP019454">
    <property type="protein sequence ID" value="AUW94434.1"/>
    <property type="molecule type" value="Genomic_DNA"/>
</dbReference>
<accession>A0ABM6RSX8</accession>
<evidence type="ECO:0000256" key="2">
    <source>
        <dbReference type="ARBA" id="ARBA00022692"/>
    </source>
</evidence>
<name>A0ABM6RSX8_9FIRM</name>
<dbReference type="RefSeq" id="WP_103376372.1">
    <property type="nucleotide sequence ID" value="NZ_CP133983.1"/>
</dbReference>
<feature type="domain" description="Sodium/calcium exchanger membrane region" evidence="6">
    <location>
        <begin position="185"/>
        <end position="324"/>
    </location>
</feature>
<feature type="transmembrane region" description="Helical" evidence="5">
    <location>
        <begin position="111"/>
        <end position="131"/>
    </location>
</feature>
<evidence type="ECO:0000256" key="5">
    <source>
        <dbReference type="SAM" id="Phobius"/>
    </source>
</evidence>
<feature type="transmembrane region" description="Helical" evidence="5">
    <location>
        <begin position="182"/>
        <end position="204"/>
    </location>
</feature>
<evidence type="ECO:0000256" key="3">
    <source>
        <dbReference type="ARBA" id="ARBA00022989"/>
    </source>
</evidence>
<evidence type="ECO:0000256" key="1">
    <source>
        <dbReference type="ARBA" id="ARBA00004141"/>
    </source>
</evidence>
<feature type="transmembrane region" description="Helical" evidence="5">
    <location>
        <begin position="42"/>
        <end position="63"/>
    </location>
</feature>
<gene>
    <name evidence="7" type="ORF">BXT84_11185</name>
</gene>